<protein>
    <submittedName>
        <fullName evidence="1">Uncharacterized protein</fullName>
    </submittedName>
</protein>
<sequence length="213" mass="25124">MQGTLIILSLAGILILSIGKVHTDSTKILYETDQEKYFLQQKTTLRTEDRQRDSLQPVLVLLAQARVIPEGYSRENVLLLRNYKLANGYLSWIKLKLPIWNEVTDCLLIHDFRKLIRKKVIHSTTSHDFTFRFQQDGLFVFTAYITLTDLVDYEEYYIVDKNTSRLFLSDRFETADSLYASSIFRHKRIWSGLNLETQQPFEKIIHPLQWDVF</sequence>
<name>A0ABT7CUS4_9BACT</name>
<accession>A0ABT7CUS4</accession>
<proteinExistence type="predicted"/>
<reference evidence="1 2" key="1">
    <citation type="submission" date="2023-05" db="EMBL/GenBank/DDBJ databases">
        <authorList>
            <person name="Zhang X."/>
        </authorList>
    </citation>
    <scope>NUCLEOTIDE SEQUENCE [LARGE SCALE GENOMIC DNA]</scope>
    <source>
        <strain evidence="1 2">DM2B3-1</strain>
    </source>
</reference>
<dbReference type="RefSeq" id="WP_314001702.1">
    <property type="nucleotide sequence ID" value="NZ_JASJOR010000022.1"/>
</dbReference>
<dbReference type="Proteomes" id="UP001228581">
    <property type="component" value="Unassembled WGS sequence"/>
</dbReference>
<evidence type="ECO:0000313" key="2">
    <source>
        <dbReference type="Proteomes" id="UP001228581"/>
    </source>
</evidence>
<evidence type="ECO:0000313" key="1">
    <source>
        <dbReference type="EMBL" id="MDJ1496685.1"/>
    </source>
</evidence>
<keyword evidence="2" id="KW-1185">Reference proteome</keyword>
<comment type="caution">
    <text evidence="1">The sequence shown here is derived from an EMBL/GenBank/DDBJ whole genome shotgun (WGS) entry which is preliminary data.</text>
</comment>
<gene>
    <name evidence="1" type="ORF">QNI19_27375</name>
</gene>
<dbReference type="EMBL" id="JASJOT010000024">
    <property type="protein sequence ID" value="MDJ1496685.1"/>
    <property type="molecule type" value="Genomic_DNA"/>
</dbReference>
<organism evidence="1 2">
    <name type="scientific">Xanthocytophaga flava</name>
    <dbReference type="NCBI Taxonomy" id="3048013"/>
    <lineage>
        <taxon>Bacteria</taxon>
        <taxon>Pseudomonadati</taxon>
        <taxon>Bacteroidota</taxon>
        <taxon>Cytophagia</taxon>
        <taxon>Cytophagales</taxon>
        <taxon>Rhodocytophagaceae</taxon>
        <taxon>Xanthocytophaga</taxon>
    </lineage>
</organism>